<dbReference type="PANTHER" id="PTHR38592:SF3">
    <property type="entry name" value="BLL4819 PROTEIN"/>
    <property type="match status" value="1"/>
</dbReference>
<dbReference type="PANTHER" id="PTHR38592">
    <property type="entry name" value="BLL4819 PROTEIN"/>
    <property type="match status" value="1"/>
</dbReference>
<organism evidence="2 3">
    <name type="scientific">Bradyrhizobium vignae</name>
    <dbReference type="NCBI Taxonomy" id="1549949"/>
    <lineage>
        <taxon>Bacteria</taxon>
        <taxon>Pseudomonadati</taxon>
        <taxon>Pseudomonadota</taxon>
        <taxon>Alphaproteobacteria</taxon>
        <taxon>Hyphomicrobiales</taxon>
        <taxon>Nitrobacteraceae</taxon>
        <taxon>Bradyrhizobium</taxon>
    </lineage>
</organism>
<dbReference type="KEGG" id="bvz:BRAD3257_1497"/>
<name>A0A2U3PTZ9_9BRAD</name>
<feature type="transmembrane region" description="Helical" evidence="1">
    <location>
        <begin position="207"/>
        <end position="226"/>
    </location>
</feature>
<accession>A0A4Q0QAW2</accession>
<sequence length="457" mass="50342">MHDRTATLKPSADVASELKANGRDVRIDACRGIALWCIFLDHVPNNIGSWLTLRNYGFSDAAEVFMFVSGVTCALAYGKVWGREGWSSVIRRTLRRSWDIYVAFLLLTLACATLVHIAGVERLADESNTRILLDQPGATLAHAAILQYRPVNTDVLPIFVLLHLLFAPLLWLLLRLPNVTLGASLALYTLVHMFGWSLPAWPNGHWAFNPLAWQLLVVLGAWVIIAGGRVRPWLTSPLALVPAVLYLVFSLVIVLSWRIKPLEALIPQGLTKLAYQMDKSNLDPLRLLHFLALAVVAVWLVPPNRRALTTAVMRGAILCGRHSLPIFCLGVLLTLASLLALLDISAGLAMQITLSAGGVLTMIMAATLLNLIKSKPRPQLAIALPVSVRAEGNAWGTVSWRTLEAFRRGLREFGWAGDQKRLVSERPSHQGPRFADELVRSSRLNVSEHPAMSSEVT</sequence>
<dbReference type="EMBL" id="LS398110">
    <property type="protein sequence ID" value="SPP92627.1"/>
    <property type="molecule type" value="Genomic_DNA"/>
</dbReference>
<feature type="transmembrane region" description="Helical" evidence="1">
    <location>
        <begin position="98"/>
        <end position="118"/>
    </location>
</feature>
<gene>
    <name evidence="2" type="ORF">BRAD3257_1497</name>
</gene>
<evidence type="ECO:0000313" key="3">
    <source>
        <dbReference type="Proteomes" id="UP000246085"/>
    </source>
</evidence>
<keyword evidence="1" id="KW-1133">Transmembrane helix</keyword>
<feature type="transmembrane region" description="Helical" evidence="1">
    <location>
        <begin position="348"/>
        <end position="372"/>
    </location>
</feature>
<dbReference type="OrthoDB" id="9775975at2"/>
<feature type="transmembrane region" description="Helical" evidence="1">
    <location>
        <begin position="181"/>
        <end position="201"/>
    </location>
</feature>
<dbReference type="InterPro" id="IPR014550">
    <property type="entry name" value="UCP028704_OpgC"/>
</dbReference>
<dbReference type="Pfam" id="PF10129">
    <property type="entry name" value="OpgC_C"/>
    <property type="match status" value="1"/>
</dbReference>
<keyword evidence="1" id="KW-0472">Membrane</keyword>
<feature type="transmembrane region" description="Helical" evidence="1">
    <location>
        <begin position="285"/>
        <end position="302"/>
    </location>
</feature>
<reference evidence="2 3" key="1">
    <citation type="submission" date="2018-03" db="EMBL/GenBank/DDBJ databases">
        <authorList>
            <person name="Gully D."/>
        </authorList>
    </citation>
    <scope>NUCLEOTIDE SEQUENCE [LARGE SCALE GENOMIC DNA]</scope>
    <source>
        <strain evidence="2">ORS3257</strain>
    </source>
</reference>
<dbReference type="AlphaFoldDB" id="A0A2U3PTZ9"/>
<evidence type="ECO:0000313" key="2">
    <source>
        <dbReference type="EMBL" id="SPP92627.1"/>
    </source>
</evidence>
<proteinExistence type="predicted"/>
<accession>A0A2U3PTZ9</accession>
<keyword evidence="1" id="KW-0812">Transmembrane</keyword>
<dbReference type="PIRSF" id="PIRSF028704">
    <property type="entry name" value="UPC028704"/>
    <property type="match status" value="1"/>
</dbReference>
<feature type="transmembrane region" description="Helical" evidence="1">
    <location>
        <begin position="238"/>
        <end position="259"/>
    </location>
</feature>
<feature type="transmembrane region" description="Helical" evidence="1">
    <location>
        <begin position="155"/>
        <end position="174"/>
    </location>
</feature>
<feature type="transmembrane region" description="Helical" evidence="1">
    <location>
        <begin position="323"/>
        <end position="342"/>
    </location>
</feature>
<dbReference type="Proteomes" id="UP000246085">
    <property type="component" value="Chromosome BRAD3257"/>
</dbReference>
<protein>
    <submittedName>
        <fullName evidence="2">Uncharacterized protein</fullName>
    </submittedName>
</protein>
<evidence type="ECO:0000256" key="1">
    <source>
        <dbReference type="SAM" id="Phobius"/>
    </source>
</evidence>